<dbReference type="EMBL" id="CP093366">
    <property type="protein sequence ID" value="UQS82661.1"/>
    <property type="molecule type" value="Genomic_DNA"/>
</dbReference>
<keyword evidence="8" id="KW-1185">Reference proteome</keyword>
<comment type="subcellular location">
    <subcellularLocation>
        <location evidence="1">Membrane</location>
        <topology evidence="1">Multi-pass membrane protein</topology>
    </subcellularLocation>
</comment>
<sequence length="381" mass="43298">MNIYKVTWKLIYKNLGILFLGTVVTLFMMIFIAQDFINSKSSLDEPKIAILGCKKSITARNLAQYLTQQTKIQSLKKQANAVDDALYYRQIDGVIYLPSDLQQQLQAGHQIKLNTKYATNQAASLVDGMVDQYFNTLTAFKQANPQFSWSQILAKTQAKLRQKVQVRYDQAYVQQIKQEKASAIYSSLAYGIALVILDLFGTVRLKFNQTAIYRRNFTSPQPLKKINAQINQALLSYLILISLVFLFVSMLFSQGYWNQQTLLFWLNTGIFIFTTIALASLLTSIAQHPYSITVFENTYVLGSCFLGGVFVNNSVLPQITTQIATFTPTYWFVQANDVVASQVQLSESLLQKDGILLLFGLVFFVLQKLYEHLQNHQMVTN</sequence>
<keyword evidence="2 5" id="KW-0812">Transmembrane</keyword>
<keyword evidence="4 5" id="KW-0472">Membrane</keyword>
<evidence type="ECO:0000313" key="8">
    <source>
        <dbReference type="Proteomes" id="UP000831495"/>
    </source>
</evidence>
<dbReference type="RefSeq" id="WP_249514939.1">
    <property type="nucleotide sequence ID" value="NZ_CP093366.1"/>
</dbReference>
<evidence type="ECO:0000256" key="3">
    <source>
        <dbReference type="ARBA" id="ARBA00022989"/>
    </source>
</evidence>
<dbReference type="InterPro" id="IPR013525">
    <property type="entry name" value="ABC2_TM"/>
</dbReference>
<feature type="transmembrane region" description="Helical" evidence="5">
    <location>
        <begin position="12"/>
        <end position="33"/>
    </location>
</feature>
<gene>
    <name evidence="7" type="ORF">MOO45_03175</name>
</gene>
<feature type="transmembrane region" description="Helical" evidence="5">
    <location>
        <begin position="183"/>
        <end position="205"/>
    </location>
</feature>
<evidence type="ECO:0000256" key="4">
    <source>
        <dbReference type="ARBA" id="ARBA00023136"/>
    </source>
</evidence>
<name>A0ABY4PAJ2_9LACO</name>
<proteinExistence type="predicted"/>
<dbReference type="Proteomes" id="UP000831495">
    <property type="component" value="Chromosome"/>
</dbReference>
<dbReference type="Gene3D" id="3.40.1710.10">
    <property type="entry name" value="abc type-2 transporter like domain"/>
    <property type="match status" value="1"/>
</dbReference>
<evidence type="ECO:0000259" key="6">
    <source>
        <dbReference type="Pfam" id="PF12698"/>
    </source>
</evidence>
<feature type="transmembrane region" description="Helical" evidence="5">
    <location>
        <begin position="234"/>
        <end position="256"/>
    </location>
</feature>
<reference evidence="7" key="1">
    <citation type="journal article" date="2022" name="Int. J. Syst. Evol. Microbiol.">
        <title>Apilactobacillus apisilvae sp. nov., Nicolia spurrieriana gen. nov. sp. nov., Bombilactobacillus folatiphilus sp. nov. and Bombilactobacillus thymidiniphilus sp. nov., four new lactic acid bacterial isolates from stingless bees Tetragonula carbonaria and Austroplebeia australis.</title>
        <authorList>
            <person name="Oliphant S.A."/>
            <person name="Watson-Haigh N.S."/>
            <person name="Sumby K.M."/>
            <person name="Gardner J."/>
            <person name="Groom S."/>
            <person name="Jiranek V."/>
        </authorList>
    </citation>
    <scope>NUCLEOTIDE SEQUENCE</scope>
    <source>
        <strain evidence="7">SG4_D2</strain>
    </source>
</reference>
<organism evidence="7 8">
    <name type="scientific">Bombilactobacillus folatiphilus</name>
    <dbReference type="NCBI Taxonomy" id="2923362"/>
    <lineage>
        <taxon>Bacteria</taxon>
        <taxon>Bacillati</taxon>
        <taxon>Bacillota</taxon>
        <taxon>Bacilli</taxon>
        <taxon>Lactobacillales</taxon>
        <taxon>Lactobacillaceae</taxon>
        <taxon>Bombilactobacillus</taxon>
    </lineage>
</organism>
<evidence type="ECO:0000256" key="5">
    <source>
        <dbReference type="SAM" id="Phobius"/>
    </source>
</evidence>
<keyword evidence="3 5" id="KW-1133">Transmembrane helix</keyword>
<protein>
    <submittedName>
        <fullName evidence="7">ABC transporter permease</fullName>
    </submittedName>
</protein>
<evidence type="ECO:0000256" key="1">
    <source>
        <dbReference type="ARBA" id="ARBA00004141"/>
    </source>
</evidence>
<feature type="transmembrane region" description="Helical" evidence="5">
    <location>
        <begin position="294"/>
        <end position="311"/>
    </location>
</feature>
<evidence type="ECO:0000313" key="7">
    <source>
        <dbReference type="EMBL" id="UQS82661.1"/>
    </source>
</evidence>
<evidence type="ECO:0000256" key="2">
    <source>
        <dbReference type="ARBA" id="ARBA00022692"/>
    </source>
</evidence>
<feature type="transmembrane region" description="Helical" evidence="5">
    <location>
        <begin position="262"/>
        <end position="282"/>
    </location>
</feature>
<accession>A0ABY4PAJ2</accession>
<dbReference type="Pfam" id="PF12698">
    <property type="entry name" value="ABC2_membrane_3"/>
    <property type="match status" value="1"/>
</dbReference>
<feature type="domain" description="ABC-2 type transporter transmembrane" evidence="6">
    <location>
        <begin position="17"/>
        <end position="366"/>
    </location>
</feature>